<proteinExistence type="predicted"/>
<sequence length="575" mass="62488">MALRQTPLTLLARALHNTPVAASDAVRRWRSDPARLRLLLEARLPQPLRRVSRPRVDSAGPGAAPEDASSIRRRVEELAAREQTVAAGAQLLRLTPDDPYLALLQARVLRAAGSLTEARDRAHDAARAKGRPARAARHLRDTLSNELELLTPGPLPTTGAPSYTSVVGTPGRILHVVTNSLPLTRAGYTIRTQELVAAQRALGLDAQVVTRLGYPVTVGHLTAGAFDRVGTVPYHRLLPLTPLPAHPVAALRAHATALEGFVRSTRPALLHAATNHLNGRVAHEVARRTGLAFAYEVRGFLEDSWLARHGDQPGAPATDNYLRTREVETWVMHQADLVTTLGDAMRVEIIDRGVNPDRVVVVPNGVDSRFLDSDDDGSVVRARLGIRPDEFTVGLISTFFDHEGIPTLIEAVSLLARDGLPMRLLLVGDGPQRESLERQIASSGVASTALLPGWVPFDEIPSWYAALDVFCVPRIRSRVTELVSPLKPIEAMAMRRPLLASDVGGLREVIEPSGGGLLVAPDDPEAWANALREAHSDEGARRRWGDSGHAWVARHRTWTAVAEIDRAAYERLGAT</sequence>
<dbReference type="PANTHER" id="PTHR45947:SF3">
    <property type="entry name" value="SULFOQUINOVOSYL TRANSFERASE SQD2"/>
    <property type="match status" value="1"/>
</dbReference>
<protein>
    <submittedName>
        <fullName evidence="2">Unannotated protein</fullName>
    </submittedName>
</protein>
<evidence type="ECO:0000313" key="2">
    <source>
        <dbReference type="EMBL" id="CAB4948903.1"/>
    </source>
</evidence>
<reference evidence="2" key="1">
    <citation type="submission" date="2020-05" db="EMBL/GenBank/DDBJ databases">
        <authorList>
            <person name="Chiriac C."/>
            <person name="Salcher M."/>
            <person name="Ghai R."/>
            <person name="Kavagutti S V."/>
        </authorList>
    </citation>
    <scope>NUCLEOTIDE SEQUENCE</scope>
</reference>
<gene>
    <name evidence="2" type="ORF">UFOPK3773_01287</name>
</gene>
<dbReference type="Pfam" id="PF13692">
    <property type="entry name" value="Glyco_trans_1_4"/>
    <property type="match status" value="1"/>
</dbReference>
<dbReference type="Pfam" id="PF13579">
    <property type="entry name" value="Glyco_trans_4_4"/>
    <property type="match status" value="1"/>
</dbReference>
<dbReference type="EMBL" id="CAFBNF010000147">
    <property type="protein sequence ID" value="CAB4948903.1"/>
    <property type="molecule type" value="Genomic_DNA"/>
</dbReference>
<dbReference type="Gene3D" id="3.40.50.2000">
    <property type="entry name" value="Glycogen Phosphorylase B"/>
    <property type="match status" value="2"/>
</dbReference>
<dbReference type="PANTHER" id="PTHR45947">
    <property type="entry name" value="SULFOQUINOVOSYL TRANSFERASE SQD2"/>
    <property type="match status" value="1"/>
</dbReference>
<name>A0A6J7K149_9ZZZZ</name>
<accession>A0A6J7K149</accession>
<dbReference type="AlphaFoldDB" id="A0A6J7K149"/>
<dbReference type="GO" id="GO:0016758">
    <property type="term" value="F:hexosyltransferase activity"/>
    <property type="evidence" value="ECO:0007669"/>
    <property type="project" value="TreeGrafter"/>
</dbReference>
<dbReference type="InterPro" id="IPR028098">
    <property type="entry name" value="Glyco_trans_4-like_N"/>
</dbReference>
<organism evidence="2">
    <name type="scientific">freshwater metagenome</name>
    <dbReference type="NCBI Taxonomy" id="449393"/>
    <lineage>
        <taxon>unclassified sequences</taxon>
        <taxon>metagenomes</taxon>
        <taxon>ecological metagenomes</taxon>
    </lineage>
</organism>
<dbReference type="CDD" id="cd03801">
    <property type="entry name" value="GT4_PimA-like"/>
    <property type="match status" value="1"/>
</dbReference>
<dbReference type="SUPFAM" id="SSF53756">
    <property type="entry name" value="UDP-Glycosyltransferase/glycogen phosphorylase"/>
    <property type="match status" value="1"/>
</dbReference>
<feature type="domain" description="Glycosyltransferase subfamily 4-like N-terminal" evidence="1">
    <location>
        <begin position="187"/>
        <end position="365"/>
    </location>
</feature>
<dbReference type="InterPro" id="IPR050194">
    <property type="entry name" value="Glycosyltransferase_grp1"/>
</dbReference>
<evidence type="ECO:0000259" key="1">
    <source>
        <dbReference type="Pfam" id="PF13579"/>
    </source>
</evidence>